<keyword evidence="3" id="KW-1185">Reference proteome</keyword>
<feature type="coiled-coil region" evidence="1">
    <location>
        <begin position="549"/>
        <end position="576"/>
    </location>
</feature>
<feature type="coiled-coil region" evidence="1">
    <location>
        <begin position="842"/>
        <end position="907"/>
    </location>
</feature>
<dbReference type="InterPro" id="IPR027417">
    <property type="entry name" value="P-loop_NTPase"/>
</dbReference>
<dbReference type="Pfam" id="PF13558">
    <property type="entry name" value="SbcC_Walker_B"/>
    <property type="match status" value="1"/>
</dbReference>
<comment type="caution">
    <text evidence="2">The sequence shown here is derived from an EMBL/GenBank/DDBJ whole genome shotgun (WGS) entry which is preliminary data.</text>
</comment>
<dbReference type="SUPFAM" id="SSF52540">
    <property type="entry name" value="P-loop containing nucleoside triphosphate hydrolases"/>
    <property type="match status" value="1"/>
</dbReference>
<dbReference type="EMBL" id="LKHP01000003">
    <property type="protein sequence ID" value="KRQ87415.1"/>
    <property type="molecule type" value="Genomic_DNA"/>
</dbReference>
<name>A0A0R3JV17_CALMK</name>
<keyword evidence="1" id="KW-0175">Coiled coil</keyword>
<protein>
    <recommendedName>
        <fullName evidence="4">TIGR02680 family protein</fullName>
    </recommendedName>
</protein>
<dbReference type="NCBIfam" id="TIGR02680">
    <property type="entry name" value="TIGR02680 family protein"/>
    <property type="match status" value="1"/>
</dbReference>
<gene>
    <name evidence="2" type="ORF">ABG79_00753</name>
</gene>
<evidence type="ECO:0000313" key="2">
    <source>
        <dbReference type="EMBL" id="KRQ87415.1"/>
    </source>
</evidence>
<evidence type="ECO:0000256" key="1">
    <source>
        <dbReference type="SAM" id="Coils"/>
    </source>
</evidence>
<dbReference type="Proteomes" id="UP000052015">
    <property type="component" value="Unassembled WGS sequence"/>
</dbReference>
<reference evidence="2 3" key="1">
    <citation type="submission" date="2015-09" db="EMBL/GenBank/DDBJ databases">
        <title>Draft genome sequence of a Caloramator mitchellensis, a moderate thermophile from the Great Artesian Basin of Australia.</title>
        <authorList>
            <person name="Patel B.K."/>
        </authorList>
    </citation>
    <scope>NUCLEOTIDE SEQUENCE [LARGE SCALE GENOMIC DNA]</scope>
    <source>
        <strain evidence="2 3">VF08</strain>
    </source>
</reference>
<sequence>MNQNRWIIERAGLANFWYYDEEEFTFSDGRLLLRGSNGSGKSVTMQSFIPLLLDGNKSPERLDPFGSKARRLENYLLGDDEDGDDERTGYLYMEFKKKDTGNYLTIGMGFKAQRGKPIQSWGFSITDGRRIGHNFYLYKNIGEKIPLTKKELENRISTGGKVVETQGDYMKMVNDLLFGFSDIDEYDELIKLLVQLRSPKLSKDFRPTVIYEIMENSLQPLSEDDLRPMSEAIENMDNIKSRLDELKESKKAADRIKDAYDKYNKFILIDKAKSFILSNNELEKLIKDKKELEQKRDYAKQEFQAAEKKIEEYSMLIKSAEDKKRQLEVHDSLKIKEKIHSIEDLISNYKKEKHLKQNQLDLKKSRERKLYSEIKELSDKHDILIKKLDAIVEEMDEYAVDFAFDEQEFLKDEIKANADKNYDFNFVNDKFKKHYENIENARELLKELDRINKEYDKILKELESKKQERITKEKRVEDSKLLLIETKEELNERIYAWKNSNKEFIPSQDVLISCTRTVNQFNQKSSFDDIIKIIREEYNHFEGELIKERANLQFEKQQEENKLNEIKSEIAEWRNKKDPEPERDERVIRNRQRLEKEGIPFIPLYKSVDFKDIPQEIMGRVEEALNDMGLLDALIVPSKFKDKIFQMDKDMADKYIFPTPQILMHDISEFLKPDKIDVNGITEKDITDVIQSILIDENNSTYINEKGEYQIGILKGKTSSSCSPKFIGSSARKRYREEKINELETIKRNIEEKIIEKEEQIQKINQRIATLKSELNKFPKGDDLLTAIKQLQEAEYELERIIKDVELKEKEERTIYEKLKHVQQSVYELTHKINLKADIEIYEEAIASAKKYRDLLHSLEKLHIDIMHNNEQANSKIYEREEIEQDVQNLIDDITSLDRKLRENEINLSNLFEQLKLSNIDEIEKEIDECLNILKTYPVEKEKEIDKRARNHDLYTRAIEELGSINKKINEKGKIVDIFKQSFIEEYKLGFIEEAKEDEPIKIAHRLVREIKIDEKQKDDYISNLYQKFQENNQHLREYIVKIDSLFDREIEADDEEIKAAFARAKRHYLTGKVRGKDVDFYALIDFIKEGIEENEKLLKESDRQLFEDILVNNISKKIRAKIYHSEQWVKKMNELMEKMDTSSGLSFSLRWTSKKAEGENQLDTKELVDLLKQEGSIMKESDLNKLSEHFRSKIADARRIQEDSGKSVTFHSIMKEILDYRKWFEFKLYFQRMGQNKKELTNNAFYQFSGGEKAMAMYVPLFSAVYARYLGARGDCPRIISLDEAFAGVDEKNIRDMFRLLRDLNLDFVINSQILWGDYDTVPSLAICELLRPENADFVTVIRYHWNGKTKELVS</sequence>
<dbReference type="PATRIC" id="fig|908809.3.peg.760"/>
<dbReference type="STRING" id="908809.ABG79_00753"/>
<dbReference type="Gene3D" id="3.40.50.300">
    <property type="entry name" value="P-loop containing nucleotide triphosphate hydrolases"/>
    <property type="match status" value="1"/>
</dbReference>
<feature type="coiled-coil region" evidence="1">
    <location>
        <begin position="229"/>
        <end position="330"/>
    </location>
</feature>
<dbReference type="OrthoDB" id="9776649at2"/>
<dbReference type="RefSeq" id="WP_083490322.1">
    <property type="nucleotide sequence ID" value="NZ_LKHP01000003.1"/>
</dbReference>
<feature type="coiled-coil region" evidence="1">
    <location>
        <begin position="428"/>
        <end position="468"/>
    </location>
</feature>
<organism evidence="2 3">
    <name type="scientific">Caloramator mitchellensis</name>
    <dbReference type="NCBI Taxonomy" id="908809"/>
    <lineage>
        <taxon>Bacteria</taxon>
        <taxon>Bacillati</taxon>
        <taxon>Bacillota</taxon>
        <taxon>Clostridia</taxon>
        <taxon>Eubacteriales</taxon>
        <taxon>Clostridiaceae</taxon>
        <taxon>Caloramator</taxon>
    </lineage>
</organism>
<feature type="coiled-coil region" evidence="1">
    <location>
        <begin position="736"/>
        <end position="811"/>
    </location>
</feature>
<accession>A0A0R3JV17</accession>
<evidence type="ECO:0000313" key="3">
    <source>
        <dbReference type="Proteomes" id="UP000052015"/>
    </source>
</evidence>
<dbReference type="InterPro" id="IPR013496">
    <property type="entry name" value="CHP02680"/>
</dbReference>
<proteinExistence type="predicted"/>
<evidence type="ECO:0008006" key="4">
    <source>
        <dbReference type="Google" id="ProtNLM"/>
    </source>
</evidence>